<dbReference type="AlphaFoldDB" id="A0A2T2YHJ7"/>
<dbReference type="Proteomes" id="UP000240357">
    <property type="component" value="Unassembled WGS sequence"/>
</dbReference>
<name>A0A2T2YHJ7_9BACT</name>
<protein>
    <recommendedName>
        <fullName evidence="1">HTH-type transcriptional regulator AraC-type N-terminal domain-containing protein</fullName>
    </recommendedName>
</protein>
<dbReference type="OrthoDB" id="5582699at2"/>
<dbReference type="Pfam" id="PF12625">
    <property type="entry name" value="Arabinose_bd"/>
    <property type="match status" value="1"/>
</dbReference>
<comment type="caution">
    <text evidence="2">The sequence shown here is derived from an EMBL/GenBank/DDBJ whole genome shotgun (WGS) entry which is preliminary data.</text>
</comment>
<gene>
    <name evidence="2" type="ORF">AHMF7605_16465</name>
</gene>
<evidence type="ECO:0000313" key="2">
    <source>
        <dbReference type="EMBL" id="PSR54983.1"/>
    </source>
</evidence>
<keyword evidence="3" id="KW-1185">Reference proteome</keyword>
<dbReference type="EMBL" id="PYFT01000001">
    <property type="protein sequence ID" value="PSR54983.1"/>
    <property type="molecule type" value="Genomic_DNA"/>
</dbReference>
<evidence type="ECO:0000313" key="3">
    <source>
        <dbReference type="Proteomes" id="UP000240357"/>
    </source>
</evidence>
<dbReference type="InterPro" id="IPR032687">
    <property type="entry name" value="AraC-type_N"/>
</dbReference>
<feature type="domain" description="HTH-type transcriptional regulator AraC-type N-terminal" evidence="1">
    <location>
        <begin position="19"/>
        <end position="69"/>
    </location>
</feature>
<sequence length="69" mass="7727">MKFQMSILRDLVYGAAARGVNFNQLCDRAGIRPDALNEAEQMIDWETAPYLWDHIVDLSGDAFAGLHMG</sequence>
<organism evidence="2 3">
    <name type="scientific">Adhaeribacter arboris</name>
    <dbReference type="NCBI Taxonomy" id="2072846"/>
    <lineage>
        <taxon>Bacteria</taxon>
        <taxon>Pseudomonadati</taxon>
        <taxon>Bacteroidota</taxon>
        <taxon>Cytophagia</taxon>
        <taxon>Cytophagales</taxon>
        <taxon>Hymenobacteraceae</taxon>
        <taxon>Adhaeribacter</taxon>
    </lineage>
</organism>
<dbReference type="RefSeq" id="WP_106931159.1">
    <property type="nucleotide sequence ID" value="NZ_PYFT01000001.1"/>
</dbReference>
<evidence type="ECO:0000259" key="1">
    <source>
        <dbReference type="Pfam" id="PF12625"/>
    </source>
</evidence>
<accession>A0A2T2YHJ7</accession>
<reference evidence="2 3" key="1">
    <citation type="submission" date="2018-03" db="EMBL/GenBank/DDBJ databases">
        <title>Adhaeribacter sp. HMF7605 Genome sequencing and assembly.</title>
        <authorList>
            <person name="Kang H."/>
            <person name="Kang J."/>
            <person name="Cha I."/>
            <person name="Kim H."/>
            <person name="Joh K."/>
        </authorList>
    </citation>
    <scope>NUCLEOTIDE SEQUENCE [LARGE SCALE GENOMIC DNA]</scope>
    <source>
        <strain evidence="2 3">HMF7605</strain>
    </source>
</reference>
<proteinExistence type="predicted"/>